<dbReference type="InterPro" id="IPR002692">
    <property type="entry name" value="S45"/>
</dbReference>
<dbReference type="GO" id="GO:0016811">
    <property type="term" value="F:hydrolase activity, acting on carbon-nitrogen (but not peptide) bonds, in linear amides"/>
    <property type="evidence" value="ECO:0007669"/>
    <property type="project" value="InterPro"/>
</dbReference>
<feature type="binding site" evidence="13">
    <location>
        <position position="195"/>
    </location>
    <ligand>
        <name>Ca(2+)</name>
        <dbReference type="ChEBI" id="CHEBI:29108"/>
    </ligand>
</feature>
<evidence type="ECO:0000256" key="12">
    <source>
        <dbReference type="PIRSR" id="PIRSR001227-1"/>
    </source>
</evidence>
<dbReference type="PANTHER" id="PTHR34218:SF4">
    <property type="entry name" value="ACYL-HOMOSERINE LACTONE ACYLASE QUIP"/>
    <property type="match status" value="1"/>
</dbReference>
<protein>
    <recommendedName>
        <fullName evidence="10">Acyl-homoserine lactone acylase QuiP</fullName>
        <ecNumber evidence="9">3.5.1.97</ecNumber>
    </recommendedName>
</protein>
<comment type="catalytic activity">
    <reaction evidence="11">
        <text>an N-acyl-L-homoserine lactone + H2O = L-homoserine lactone + a carboxylate</text>
        <dbReference type="Rhea" id="RHEA:18937"/>
        <dbReference type="ChEBI" id="CHEBI:15377"/>
        <dbReference type="ChEBI" id="CHEBI:29067"/>
        <dbReference type="ChEBI" id="CHEBI:55474"/>
        <dbReference type="ChEBI" id="CHEBI:58633"/>
        <dbReference type="EC" id="3.5.1.97"/>
    </reaction>
</comment>
<evidence type="ECO:0000256" key="5">
    <source>
        <dbReference type="ARBA" id="ARBA00022764"/>
    </source>
</evidence>
<evidence type="ECO:0000256" key="9">
    <source>
        <dbReference type="ARBA" id="ARBA00039041"/>
    </source>
</evidence>
<dbReference type="InterPro" id="IPR014395">
    <property type="entry name" value="Pen/GL7ACA/AHL_acylase"/>
</dbReference>
<dbReference type="Proteomes" id="UP000319627">
    <property type="component" value="Unassembled WGS sequence"/>
</dbReference>
<sequence>MFASLSSLLLKRFAVLLAILTALGLLGCQAYLDERYQTSLPPTQGQQPLVGLFDAVSVRRNTLGVPFIEGRNFHDTVFALGYVHASDRLSQMLGMRRVAQGRLAEQLGAEVLALDRFMRAVNLRQSAQQLYRSASPQMRNMLEVYARGVNAYIYRYRDQYPLDLAGQKPEYWQPEDSALVFCLIQFGLSVNVQEEIASLVMAQKVGADKLHWLLPIYPDEDLPLEEANKLKGLNLKGKIPEIAGLNQLSQDLERWLPMGVAASNNWAVAGARTLSGKPLLANDPHLPLSMPSYWTLVQVKGPEFEAAGLSIAGIPAVVAGFNGRLAWGMTMVMGDTQDIFLEQIRNEKGRVQYLAEGQWVPARERSETYIIKGQAPIHEKVYETRNGPLLNLGLVERKHSMQPVAIHSGYGLALKTPSLEGDQSLEAFFKLSQASSVPQAFEQARAIQAVPLNLVFADRQSIAWQVTGRYPNRRSGLGLIPSPGWTADYQWEGFAEPMLHPYDQDPAQGWLGTANHRTVSRGYGLQLSSSWHYPERFERLSNLVMQGKQDVRTTTAMQYDQTTGFASKLKTMLQGPGMAQPLAQAIQALPIEQRRKAQEALKHLLAFDGGLEANSAEAAVYGAFLFESARQIFLDELGPEDSSTAWQALVQTANNSYSAQADHLLGRDESPFWDDIRTPQLETKPEILARSLAASIQLLESKLGTDRTAWQWGKLHTYHWLSSASQMAPNMGMTQRLAVGAVSDYLNRGPYPAGGDFATLNVAANRWGSNFDVWLIPSARFIVDFGRDEPMLVVNSSGQSGNPSSPHYADGIEAWLKGQYMSLPFKVENQTKVYGSTPLRLVPEKAAAKSRE</sequence>
<dbReference type="InterPro" id="IPR043147">
    <property type="entry name" value="Penicillin_amidase_A-knob"/>
</dbReference>
<feature type="active site" description="Nucleophile" evidence="12">
    <location>
        <position position="263"/>
    </location>
</feature>
<dbReference type="CDD" id="cd03747">
    <property type="entry name" value="Ntn_PGA_like"/>
    <property type="match status" value="1"/>
</dbReference>
<keyword evidence="6" id="KW-0378">Hydrolase</keyword>
<evidence type="ECO:0000256" key="11">
    <source>
        <dbReference type="ARBA" id="ARBA00048629"/>
    </source>
</evidence>
<dbReference type="InterPro" id="IPR043146">
    <property type="entry name" value="Penicillin_amidase_N_B-knob"/>
</dbReference>
<dbReference type="EMBL" id="VLKG01000009">
    <property type="protein sequence ID" value="TWH64466.1"/>
    <property type="molecule type" value="Genomic_DNA"/>
</dbReference>
<organism evidence="14 15">
    <name type="scientific">Azomonas agilis</name>
    <dbReference type="NCBI Taxonomy" id="116849"/>
    <lineage>
        <taxon>Bacteria</taxon>
        <taxon>Pseudomonadati</taxon>
        <taxon>Pseudomonadota</taxon>
        <taxon>Gammaproteobacteria</taxon>
        <taxon>Pseudomonadales</taxon>
        <taxon>Pseudomonadaceae</taxon>
        <taxon>Azomonas</taxon>
    </lineage>
</organism>
<comment type="similarity">
    <text evidence="2">Belongs to the peptidase S45 family.</text>
</comment>
<gene>
    <name evidence="14" type="ORF">LX59_02414</name>
</gene>
<keyword evidence="13" id="KW-0106">Calcium</keyword>
<name>A0A562I0W0_9GAMM</name>
<dbReference type="PIRSF" id="PIRSF001227">
    <property type="entry name" value="Pen_acylase"/>
    <property type="match status" value="1"/>
</dbReference>
<dbReference type="InterPro" id="IPR023343">
    <property type="entry name" value="Penicillin_amidase_dom1"/>
</dbReference>
<dbReference type="RefSeq" id="WP_144572119.1">
    <property type="nucleotide sequence ID" value="NZ_VLKG01000009.1"/>
</dbReference>
<dbReference type="EC" id="3.5.1.97" evidence="9"/>
<dbReference type="GO" id="GO:0042597">
    <property type="term" value="C:periplasmic space"/>
    <property type="evidence" value="ECO:0007669"/>
    <property type="project" value="UniProtKB-SubCell"/>
</dbReference>
<evidence type="ECO:0000256" key="7">
    <source>
        <dbReference type="ARBA" id="ARBA00023145"/>
    </source>
</evidence>
<comment type="subunit">
    <text evidence="8">Heterodimer of an alpha subunit and a beta subunit processed from the same precursor.</text>
</comment>
<dbReference type="Gene3D" id="1.10.1400.10">
    <property type="match status" value="1"/>
</dbReference>
<evidence type="ECO:0000256" key="2">
    <source>
        <dbReference type="ARBA" id="ARBA00006586"/>
    </source>
</evidence>
<keyword evidence="4" id="KW-0732">Signal</keyword>
<keyword evidence="7" id="KW-0865">Zymogen</keyword>
<dbReference type="Gene3D" id="2.30.120.10">
    <property type="match status" value="1"/>
</dbReference>
<dbReference type="Pfam" id="PF01804">
    <property type="entry name" value="Penicil_amidase"/>
    <property type="match status" value="1"/>
</dbReference>
<proteinExistence type="inferred from homology"/>
<reference evidence="14 15" key="1">
    <citation type="submission" date="2019-07" db="EMBL/GenBank/DDBJ databases">
        <title>Genomic Encyclopedia of Type Strains, Phase I: the one thousand microbial genomes (KMG-I) project.</title>
        <authorList>
            <person name="Kyrpides N."/>
        </authorList>
    </citation>
    <scope>NUCLEOTIDE SEQUENCE [LARGE SCALE GENOMIC DNA]</scope>
    <source>
        <strain evidence="14 15">DSM 375</strain>
    </source>
</reference>
<dbReference type="Gene3D" id="3.60.20.10">
    <property type="entry name" value="Glutamine Phosphoribosylpyrophosphate, subunit 1, domain 1"/>
    <property type="match status" value="1"/>
</dbReference>
<dbReference type="PANTHER" id="PTHR34218">
    <property type="entry name" value="PEPTIDASE S45 PENICILLIN AMIDASE"/>
    <property type="match status" value="1"/>
</dbReference>
<comment type="caution">
    <text evidence="14">The sequence shown here is derived from an EMBL/GenBank/DDBJ whole genome shotgun (WGS) entry which is preliminary data.</text>
</comment>
<feature type="binding site" evidence="13">
    <location>
        <position position="338"/>
    </location>
    <ligand>
        <name>Ca(2+)</name>
        <dbReference type="ChEBI" id="CHEBI:29108"/>
    </ligand>
</feature>
<dbReference type="InterPro" id="IPR029055">
    <property type="entry name" value="Ntn_hydrolases_N"/>
</dbReference>
<evidence type="ECO:0000256" key="10">
    <source>
        <dbReference type="ARBA" id="ARBA00039697"/>
    </source>
</evidence>
<keyword evidence="5" id="KW-0574">Periplasm</keyword>
<dbReference type="Gene3D" id="1.10.439.10">
    <property type="entry name" value="Penicillin Amidohydrolase, domain 1"/>
    <property type="match status" value="1"/>
</dbReference>
<comment type="cofactor">
    <cofactor evidence="13">
        <name>Ca(2+)</name>
        <dbReference type="ChEBI" id="CHEBI:29108"/>
    </cofactor>
    <text evidence="13">Binds 1 Ca(2+) ion per dimer.</text>
</comment>
<keyword evidence="15" id="KW-1185">Reference proteome</keyword>
<accession>A0A562I0W0</accession>
<comment type="subcellular location">
    <subcellularLocation>
        <location evidence="1">Periplasm</location>
    </subcellularLocation>
</comment>
<evidence type="ECO:0000256" key="6">
    <source>
        <dbReference type="ARBA" id="ARBA00022801"/>
    </source>
</evidence>
<dbReference type="SMR" id="A0A562I0W0"/>
<dbReference type="GO" id="GO:0009372">
    <property type="term" value="P:quorum sensing"/>
    <property type="evidence" value="ECO:0007669"/>
    <property type="project" value="UniProtKB-KW"/>
</dbReference>
<keyword evidence="13" id="KW-0479">Metal-binding</keyword>
<feature type="binding site" evidence="13">
    <location>
        <position position="335"/>
    </location>
    <ligand>
        <name>Ca(2+)</name>
        <dbReference type="ChEBI" id="CHEBI:29108"/>
    </ligand>
</feature>
<evidence type="ECO:0000256" key="1">
    <source>
        <dbReference type="ARBA" id="ARBA00004418"/>
    </source>
</evidence>
<evidence type="ECO:0000313" key="15">
    <source>
        <dbReference type="Proteomes" id="UP000319627"/>
    </source>
</evidence>
<evidence type="ECO:0000256" key="4">
    <source>
        <dbReference type="ARBA" id="ARBA00022729"/>
    </source>
</evidence>
<evidence type="ECO:0000256" key="13">
    <source>
        <dbReference type="PIRSR" id="PIRSR001227-2"/>
    </source>
</evidence>
<dbReference type="OrthoDB" id="9760084at2"/>
<dbReference type="SUPFAM" id="SSF56235">
    <property type="entry name" value="N-terminal nucleophile aminohydrolases (Ntn hydrolases)"/>
    <property type="match status" value="1"/>
</dbReference>
<keyword evidence="3" id="KW-0673">Quorum sensing</keyword>
<evidence type="ECO:0000256" key="8">
    <source>
        <dbReference type="ARBA" id="ARBA00038735"/>
    </source>
</evidence>
<evidence type="ECO:0000313" key="14">
    <source>
        <dbReference type="EMBL" id="TWH64466.1"/>
    </source>
</evidence>
<dbReference type="GO" id="GO:0017000">
    <property type="term" value="P:antibiotic biosynthetic process"/>
    <property type="evidence" value="ECO:0007669"/>
    <property type="project" value="InterPro"/>
</dbReference>
<evidence type="ECO:0000256" key="3">
    <source>
        <dbReference type="ARBA" id="ARBA00022654"/>
    </source>
</evidence>
<dbReference type="GO" id="GO:0046872">
    <property type="term" value="F:metal ion binding"/>
    <property type="evidence" value="ECO:0007669"/>
    <property type="project" value="UniProtKB-KW"/>
</dbReference>
<dbReference type="AlphaFoldDB" id="A0A562I0W0"/>